<gene>
    <name evidence="6" type="ORF">SAMN04487969_114180</name>
</gene>
<dbReference type="Pfam" id="PF00155">
    <property type="entry name" value="Aminotran_1_2"/>
    <property type="match status" value="1"/>
</dbReference>
<evidence type="ECO:0000256" key="3">
    <source>
        <dbReference type="ARBA" id="ARBA00022679"/>
    </source>
</evidence>
<comment type="similarity">
    <text evidence="4">Belongs to the class-I pyridoxal-phosphate-dependent aminotransferase family.</text>
</comment>
<dbReference type="GO" id="GO:0030170">
    <property type="term" value="F:pyridoxal phosphate binding"/>
    <property type="evidence" value="ECO:0007669"/>
    <property type="project" value="InterPro"/>
</dbReference>
<dbReference type="EC" id="2.6.1.-" evidence="4"/>
<dbReference type="PANTHER" id="PTHR42832:SF2">
    <property type="entry name" value="ASPARTATE TRANSAMINASE"/>
    <property type="match status" value="1"/>
</dbReference>
<name>A0A1I2G797_9BACL</name>
<dbReference type="Gene3D" id="3.90.1150.10">
    <property type="entry name" value="Aspartate Aminotransferase, domain 1"/>
    <property type="match status" value="1"/>
</dbReference>
<dbReference type="PROSITE" id="PS00105">
    <property type="entry name" value="AA_TRANSFER_CLASS_1"/>
    <property type="match status" value="1"/>
</dbReference>
<evidence type="ECO:0000313" key="7">
    <source>
        <dbReference type="Proteomes" id="UP000183410"/>
    </source>
</evidence>
<protein>
    <recommendedName>
        <fullName evidence="4">Aminotransferase</fullName>
        <ecNumber evidence="4">2.6.1.-</ecNumber>
    </recommendedName>
</protein>
<evidence type="ECO:0000256" key="4">
    <source>
        <dbReference type="RuleBase" id="RU000481"/>
    </source>
</evidence>
<dbReference type="GO" id="GO:0008483">
    <property type="term" value="F:transaminase activity"/>
    <property type="evidence" value="ECO:0007669"/>
    <property type="project" value="UniProtKB-KW"/>
</dbReference>
<evidence type="ECO:0000259" key="5">
    <source>
        <dbReference type="Pfam" id="PF00155"/>
    </source>
</evidence>
<dbReference type="InterPro" id="IPR015422">
    <property type="entry name" value="PyrdxlP-dep_Trfase_small"/>
</dbReference>
<dbReference type="Gene3D" id="3.40.640.10">
    <property type="entry name" value="Type I PLP-dependent aspartate aminotransferase-like (Major domain)"/>
    <property type="match status" value="1"/>
</dbReference>
<evidence type="ECO:0000256" key="1">
    <source>
        <dbReference type="ARBA" id="ARBA00001933"/>
    </source>
</evidence>
<feature type="domain" description="Aminotransferase class I/classII large" evidence="5">
    <location>
        <begin position="40"/>
        <end position="400"/>
    </location>
</feature>
<evidence type="ECO:0000313" key="6">
    <source>
        <dbReference type="EMBL" id="SFF12626.1"/>
    </source>
</evidence>
<keyword evidence="7" id="KW-1185">Reference proteome</keyword>
<sequence>MGERSMTTGKWRSNRLDELGSSIFAEVIQWKKHARASGMDVIDLDIGSPDKPPSDAVMQALGAAALRPNQYGYMGTRGSDAFRKTAAEWMAFRFGVQVDAEAEMLSLMGSQDGLAHLAMAICNAGDEVLLPNPGYPIYAGSLAIAGVKPIFYPLTAAGGFLPDVEAITEEEWRRARFILLNYPGNPVSAVADMALFDKVLEKARKYDVLVINDAAYSEMAFDGFEPPSILSANGAMERAIEIHSLSKSFNMAGCRIGFVTGNREAVGALRELKENIDYGIFAAVQEAGVAALKEAMSKAAPPKVGQLYERRRDVFIDALRAGGWQVEKPKATMFIWAALPTMEWTHPDGPWTSRLIARELLEQTGVAVIPGEAFGSEGEGYVRLALVVDEARLLEAAERIGRFIRGKARVHHRSTT</sequence>
<dbReference type="CDD" id="cd00609">
    <property type="entry name" value="AAT_like"/>
    <property type="match status" value="1"/>
</dbReference>
<evidence type="ECO:0000256" key="2">
    <source>
        <dbReference type="ARBA" id="ARBA00022576"/>
    </source>
</evidence>
<dbReference type="EMBL" id="FONN01000014">
    <property type="protein sequence ID" value="SFF12626.1"/>
    <property type="molecule type" value="Genomic_DNA"/>
</dbReference>
<proteinExistence type="inferred from homology"/>
<dbReference type="SUPFAM" id="SSF53383">
    <property type="entry name" value="PLP-dependent transferases"/>
    <property type="match status" value="1"/>
</dbReference>
<dbReference type="AlphaFoldDB" id="A0A1I2G797"/>
<dbReference type="InterPro" id="IPR015424">
    <property type="entry name" value="PyrdxlP-dep_Trfase"/>
</dbReference>
<dbReference type="InterPro" id="IPR015421">
    <property type="entry name" value="PyrdxlP-dep_Trfase_major"/>
</dbReference>
<dbReference type="InterPro" id="IPR004839">
    <property type="entry name" value="Aminotransferase_I/II_large"/>
</dbReference>
<reference evidence="7" key="1">
    <citation type="submission" date="2016-10" db="EMBL/GenBank/DDBJ databases">
        <authorList>
            <person name="Varghese N."/>
            <person name="Submissions S."/>
        </authorList>
    </citation>
    <scope>NUCLEOTIDE SEQUENCE [LARGE SCALE GENOMIC DNA]</scope>
    <source>
        <strain evidence="7">CGMCC 1.10223</strain>
    </source>
</reference>
<dbReference type="InterPro" id="IPR004838">
    <property type="entry name" value="NHTrfase_class1_PyrdxlP-BS"/>
</dbReference>
<keyword evidence="3 4" id="KW-0808">Transferase</keyword>
<comment type="cofactor">
    <cofactor evidence="1 4">
        <name>pyridoxal 5'-phosphate</name>
        <dbReference type="ChEBI" id="CHEBI:597326"/>
    </cofactor>
</comment>
<dbReference type="InterPro" id="IPR050881">
    <property type="entry name" value="LL-DAP_aminotransferase"/>
</dbReference>
<dbReference type="PANTHER" id="PTHR42832">
    <property type="entry name" value="AMINO ACID AMINOTRANSFERASE"/>
    <property type="match status" value="1"/>
</dbReference>
<accession>A0A1I2G797</accession>
<organism evidence="6 7">
    <name type="scientific">Paenibacillus algorifonticola</name>
    <dbReference type="NCBI Taxonomy" id="684063"/>
    <lineage>
        <taxon>Bacteria</taxon>
        <taxon>Bacillati</taxon>
        <taxon>Bacillota</taxon>
        <taxon>Bacilli</taxon>
        <taxon>Bacillales</taxon>
        <taxon>Paenibacillaceae</taxon>
        <taxon>Paenibacillus</taxon>
    </lineage>
</organism>
<dbReference type="Proteomes" id="UP000183410">
    <property type="component" value="Unassembled WGS sequence"/>
</dbReference>
<keyword evidence="2 4" id="KW-0032">Aminotransferase</keyword>